<evidence type="ECO:0000313" key="3">
    <source>
        <dbReference type="EnsemblFungi" id="EJT72877"/>
    </source>
</evidence>
<dbReference type="VEuPathDB" id="FungiDB:GGTG_09729"/>
<dbReference type="Proteomes" id="UP000006039">
    <property type="component" value="Unassembled WGS sequence"/>
</dbReference>
<dbReference type="EMBL" id="GL385399">
    <property type="protein sequence ID" value="EJT72877.1"/>
    <property type="molecule type" value="Genomic_DNA"/>
</dbReference>
<reference evidence="2" key="3">
    <citation type="submission" date="2010-09" db="EMBL/GenBank/DDBJ databases">
        <title>Annotation of Gaeumannomyces graminis var. tritici R3-111a-1.</title>
        <authorList>
            <consortium name="The Broad Institute Genome Sequencing Platform"/>
            <person name="Ma L.-J."/>
            <person name="Dead R."/>
            <person name="Young S.K."/>
            <person name="Zeng Q."/>
            <person name="Gargeya S."/>
            <person name="Fitzgerald M."/>
            <person name="Haas B."/>
            <person name="Abouelleil A."/>
            <person name="Alvarado L."/>
            <person name="Arachchi H.M."/>
            <person name="Berlin A."/>
            <person name="Brown A."/>
            <person name="Chapman S.B."/>
            <person name="Chen Z."/>
            <person name="Dunbar C."/>
            <person name="Freedman E."/>
            <person name="Gearin G."/>
            <person name="Gellesch M."/>
            <person name="Goldberg J."/>
            <person name="Griggs A."/>
            <person name="Gujja S."/>
            <person name="Heiman D."/>
            <person name="Howarth C."/>
            <person name="Larson L."/>
            <person name="Lui A."/>
            <person name="MacDonald P.J.P."/>
            <person name="Mehta T."/>
            <person name="Montmayeur A."/>
            <person name="Murphy C."/>
            <person name="Neiman D."/>
            <person name="Pearson M."/>
            <person name="Priest M."/>
            <person name="Roberts A."/>
            <person name="Saif S."/>
            <person name="Shea T."/>
            <person name="Shenoy N."/>
            <person name="Sisk P."/>
            <person name="Stolte C."/>
            <person name="Sykes S."/>
            <person name="Yandava C."/>
            <person name="Wortman J."/>
            <person name="Nusbaum C."/>
            <person name="Birren B."/>
        </authorList>
    </citation>
    <scope>NUCLEOTIDE SEQUENCE</scope>
    <source>
        <strain evidence="2">R3-111a-1</strain>
    </source>
</reference>
<accession>J3P894</accession>
<evidence type="ECO:0000256" key="1">
    <source>
        <dbReference type="SAM" id="Phobius"/>
    </source>
</evidence>
<feature type="transmembrane region" description="Helical" evidence="1">
    <location>
        <begin position="50"/>
        <end position="70"/>
    </location>
</feature>
<keyword evidence="1" id="KW-0812">Transmembrane</keyword>
<protein>
    <submittedName>
        <fullName evidence="2 3">Uncharacterized protein</fullName>
    </submittedName>
</protein>
<feature type="transmembrane region" description="Helical" evidence="1">
    <location>
        <begin position="12"/>
        <end position="30"/>
    </location>
</feature>
<name>J3P894_GAET3</name>
<proteinExistence type="predicted"/>
<sequence length="178" mass="20783">MASCILTQEMCLVIYPSLLTLLLGALKWPARRYNWTSSHFHCDRPHMPRYLVHSFAFSHIFWLSFCYSPFYHAFAVTPGWVSNSGEYGRVSTLPTWPSADGPTNNEWLLADKSMHTYIIYIYIYICIPTQLLRDMKTPRSCLDHSRPRFGRMARLGRIQKQIRGELFSGHRFIRTDAS</sequence>
<dbReference type="GeneID" id="20350187"/>
<dbReference type="EnsemblFungi" id="EJT72877">
    <property type="protein sequence ID" value="EJT72877"/>
    <property type="gene ID" value="GGTG_09729"/>
</dbReference>
<gene>
    <name evidence="3" type="primary">20350187</name>
    <name evidence="2" type="ORF">GGTG_09729</name>
</gene>
<keyword evidence="4" id="KW-1185">Reference proteome</keyword>
<evidence type="ECO:0000313" key="4">
    <source>
        <dbReference type="Proteomes" id="UP000006039"/>
    </source>
</evidence>
<reference evidence="3" key="4">
    <citation type="journal article" date="2015" name="G3 (Bethesda)">
        <title>Genome sequences of three phytopathogenic species of the Magnaporthaceae family of fungi.</title>
        <authorList>
            <person name="Okagaki L.H."/>
            <person name="Nunes C.C."/>
            <person name="Sailsbery J."/>
            <person name="Clay B."/>
            <person name="Brown D."/>
            <person name="John T."/>
            <person name="Oh Y."/>
            <person name="Young N."/>
            <person name="Fitzgerald M."/>
            <person name="Haas B.J."/>
            <person name="Zeng Q."/>
            <person name="Young S."/>
            <person name="Adiconis X."/>
            <person name="Fan L."/>
            <person name="Levin J.Z."/>
            <person name="Mitchell T.K."/>
            <person name="Okubara P.A."/>
            <person name="Farman M.L."/>
            <person name="Kohn L.M."/>
            <person name="Birren B."/>
            <person name="Ma L.-J."/>
            <person name="Dean R.A."/>
        </authorList>
    </citation>
    <scope>NUCLEOTIDE SEQUENCE</scope>
    <source>
        <strain evidence="3">R3-111a-1</strain>
    </source>
</reference>
<keyword evidence="1" id="KW-1133">Transmembrane helix</keyword>
<keyword evidence="1" id="KW-0472">Membrane</keyword>
<dbReference type="AlphaFoldDB" id="J3P894"/>
<organism evidence="2">
    <name type="scientific">Gaeumannomyces tritici (strain R3-111a-1)</name>
    <name type="common">Wheat and barley take-all root rot fungus</name>
    <name type="synonym">Gaeumannomyces graminis var. tritici</name>
    <dbReference type="NCBI Taxonomy" id="644352"/>
    <lineage>
        <taxon>Eukaryota</taxon>
        <taxon>Fungi</taxon>
        <taxon>Dikarya</taxon>
        <taxon>Ascomycota</taxon>
        <taxon>Pezizomycotina</taxon>
        <taxon>Sordariomycetes</taxon>
        <taxon>Sordariomycetidae</taxon>
        <taxon>Magnaporthales</taxon>
        <taxon>Magnaporthaceae</taxon>
        <taxon>Gaeumannomyces</taxon>
    </lineage>
</organism>
<reference evidence="2" key="2">
    <citation type="submission" date="2010-07" db="EMBL/GenBank/DDBJ databases">
        <authorList>
            <consortium name="The Broad Institute Genome Sequencing Platform"/>
            <consortium name="Broad Institute Genome Sequencing Center for Infectious Disease"/>
            <person name="Ma L.-J."/>
            <person name="Dead R."/>
            <person name="Young S."/>
            <person name="Zeng Q."/>
            <person name="Koehrsen M."/>
            <person name="Alvarado L."/>
            <person name="Berlin A."/>
            <person name="Chapman S.B."/>
            <person name="Chen Z."/>
            <person name="Freedman E."/>
            <person name="Gellesch M."/>
            <person name="Goldberg J."/>
            <person name="Griggs A."/>
            <person name="Gujja S."/>
            <person name="Heilman E.R."/>
            <person name="Heiman D."/>
            <person name="Hepburn T."/>
            <person name="Howarth C."/>
            <person name="Jen D."/>
            <person name="Larson L."/>
            <person name="Mehta T."/>
            <person name="Neiman D."/>
            <person name="Pearson M."/>
            <person name="Roberts A."/>
            <person name="Saif S."/>
            <person name="Shea T."/>
            <person name="Shenoy N."/>
            <person name="Sisk P."/>
            <person name="Stolte C."/>
            <person name="Sykes S."/>
            <person name="Walk T."/>
            <person name="White J."/>
            <person name="Yandava C."/>
            <person name="Haas B."/>
            <person name="Nusbaum C."/>
            <person name="Birren B."/>
        </authorList>
    </citation>
    <scope>NUCLEOTIDE SEQUENCE</scope>
    <source>
        <strain evidence="2">R3-111a-1</strain>
    </source>
</reference>
<dbReference type="RefSeq" id="XP_009225851.1">
    <property type="nucleotide sequence ID" value="XM_009227587.1"/>
</dbReference>
<feature type="transmembrane region" description="Helical" evidence="1">
    <location>
        <begin position="114"/>
        <end position="132"/>
    </location>
</feature>
<reference evidence="3" key="5">
    <citation type="submission" date="2018-04" db="UniProtKB">
        <authorList>
            <consortium name="EnsemblFungi"/>
        </authorList>
    </citation>
    <scope>IDENTIFICATION</scope>
    <source>
        <strain evidence="3">R3-111a-1</strain>
    </source>
</reference>
<dbReference type="HOGENOM" id="CLU_1510700_0_0_1"/>
<evidence type="ECO:0000313" key="2">
    <source>
        <dbReference type="EMBL" id="EJT72877.1"/>
    </source>
</evidence>
<reference evidence="4" key="1">
    <citation type="submission" date="2010-07" db="EMBL/GenBank/DDBJ databases">
        <title>The genome sequence of Gaeumannomyces graminis var. tritici strain R3-111a-1.</title>
        <authorList>
            <consortium name="The Broad Institute Genome Sequencing Platform"/>
            <person name="Ma L.-J."/>
            <person name="Dead R."/>
            <person name="Young S."/>
            <person name="Zeng Q."/>
            <person name="Koehrsen M."/>
            <person name="Alvarado L."/>
            <person name="Berlin A."/>
            <person name="Chapman S.B."/>
            <person name="Chen Z."/>
            <person name="Freedman E."/>
            <person name="Gellesch M."/>
            <person name="Goldberg J."/>
            <person name="Griggs A."/>
            <person name="Gujja S."/>
            <person name="Heilman E.R."/>
            <person name="Heiman D."/>
            <person name="Hepburn T."/>
            <person name="Howarth C."/>
            <person name="Jen D."/>
            <person name="Larson L."/>
            <person name="Mehta T."/>
            <person name="Neiman D."/>
            <person name="Pearson M."/>
            <person name="Roberts A."/>
            <person name="Saif S."/>
            <person name="Shea T."/>
            <person name="Shenoy N."/>
            <person name="Sisk P."/>
            <person name="Stolte C."/>
            <person name="Sykes S."/>
            <person name="Walk T."/>
            <person name="White J."/>
            <person name="Yandava C."/>
            <person name="Haas B."/>
            <person name="Nusbaum C."/>
            <person name="Birren B."/>
        </authorList>
    </citation>
    <scope>NUCLEOTIDE SEQUENCE [LARGE SCALE GENOMIC DNA]</scope>
    <source>
        <strain evidence="4">R3-111a-1</strain>
    </source>
</reference>